<dbReference type="PANTHER" id="PTHR10127">
    <property type="entry name" value="DISCOIDIN, CUB, EGF, LAMININ , AND ZINC METALLOPROTEASE DOMAIN CONTAINING"/>
    <property type="match status" value="1"/>
</dbReference>
<accession>A0A0B1TKM6</accession>
<dbReference type="MEROPS" id="M12.A29"/>
<dbReference type="GO" id="GO:0006508">
    <property type="term" value="P:proteolysis"/>
    <property type="evidence" value="ECO:0007669"/>
    <property type="project" value="UniProtKB-KW"/>
</dbReference>
<evidence type="ECO:0000313" key="5">
    <source>
        <dbReference type="EMBL" id="KHJ96382.1"/>
    </source>
</evidence>
<dbReference type="EC" id="3.4.24.-" evidence="3"/>
<dbReference type="Proteomes" id="UP000053660">
    <property type="component" value="Unassembled WGS sequence"/>
</dbReference>
<sequence>MIKRKVLFDGDIVMTEERLRRIVNRMDVKQTHRRVTRWAYRDIFYPGTIWQTGVPYEFDSDLRSEDMCSSTVGRDTSQPKQPVYIGPHCYDFGITTHEIAHALGLFHHQQRYDRDEYVTFYPDNVDRSNAFNFAEIPPDFLDTYGLPYDVGSVMHYAPTE</sequence>
<dbReference type="EMBL" id="KN549681">
    <property type="protein sequence ID" value="KHJ96382.1"/>
    <property type="molecule type" value="Genomic_DNA"/>
</dbReference>
<dbReference type="AlphaFoldDB" id="A0A0B1TKM6"/>
<protein>
    <recommendedName>
        <fullName evidence="3">Metalloendopeptidase</fullName>
        <ecNumber evidence="3">3.4.24.-</ecNumber>
    </recommendedName>
</protein>
<feature type="binding site" evidence="2">
    <location>
        <position position="97"/>
    </location>
    <ligand>
        <name>Zn(2+)</name>
        <dbReference type="ChEBI" id="CHEBI:29105"/>
        <note>catalytic</note>
    </ligand>
</feature>
<keyword evidence="2 3" id="KW-0482">Metalloprotease</keyword>
<reference evidence="5 6" key="1">
    <citation type="submission" date="2014-03" db="EMBL/GenBank/DDBJ databases">
        <title>Draft genome of the hookworm Oesophagostomum dentatum.</title>
        <authorList>
            <person name="Mitreva M."/>
        </authorList>
    </citation>
    <scope>NUCLEOTIDE SEQUENCE [LARGE SCALE GENOMIC DNA]</scope>
    <source>
        <strain evidence="5 6">OD-Hann</strain>
    </source>
</reference>
<comment type="cofactor">
    <cofactor evidence="2 3">
        <name>Zn(2+)</name>
        <dbReference type="ChEBI" id="CHEBI:29105"/>
    </cofactor>
    <text evidence="2 3">Binds 1 zinc ion per subunit.</text>
</comment>
<comment type="caution">
    <text evidence="2">Lacks conserved residue(s) required for the propagation of feature annotation.</text>
</comment>
<gene>
    <name evidence="5" type="ORF">OESDEN_03655</name>
</gene>
<evidence type="ECO:0000313" key="6">
    <source>
        <dbReference type="Proteomes" id="UP000053660"/>
    </source>
</evidence>
<dbReference type="PROSITE" id="PS51864">
    <property type="entry name" value="ASTACIN"/>
    <property type="match status" value="1"/>
</dbReference>
<name>A0A0B1TKM6_OESDE</name>
<dbReference type="Gene3D" id="3.40.390.10">
    <property type="entry name" value="Collagenase (Catalytic Domain)"/>
    <property type="match status" value="1"/>
</dbReference>
<dbReference type="InterPro" id="IPR001506">
    <property type="entry name" value="Peptidase_M12A"/>
</dbReference>
<dbReference type="InterPro" id="IPR006026">
    <property type="entry name" value="Peptidase_Metallo"/>
</dbReference>
<dbReference type="InterPro" id="IPR024079">
    <property type="entry name" value="MetalloPept_cat_dom_sf"/>
</dbReference>
<feature type="domain" description="Peptidase M12A" evidence="4">
    <location>
        <begin position="1"/>
        <end position="160"/>
    </location>
</feature>
<keyword evidence="6" id="KW-1185">Reference proteome</keyword>
<organism evidence="5 6">
    <name type="scientific">Oesophagostomum dentatum</name>
    <name type="common">Nodular worm</name>
    <dbReference type="NCBI Taxonomy" id="61180"/>
    <lineage>
        <taxon>Eukaryota</taxon>
        <taxon>Metazoa</taxon>
        <taxon>Ecdysozoa</taxon>
        <taxon>Nematoda</taxon>
        <taxon>Chromadorea</taxon>
        <taxon>Rhabditida</taxon>
        <taxon>Rhabditina</taxon>
        <taxon>Rhabditomorpha</taxon>
        <taxon>Strongyloidea</taxon>
        <taxon>Strongylidae</taxon>
        <taxon>Oesophagostomum</taxon>
    </lineage>
</organism>
<evidence type="ECO:0000259" key="4">
    <source>
        <dbReference type="PROSITE" id="PS51864"/>
    </source>
</evidence>
<evidence type="ECO:0000256" key="2">
    <source>
        <dbReference type="PROSITE-ProRule" id="PRU01211"/>
    </source>
</evidence>
<feature type="binding site" evidence="2">
    <location>
        <position position="107"/>
    </location>
    <ligand>
        <name>Zn(2+)</name>
        <dbReference type="ChEBI" id="CHEBI:29105"/>
        <note>catalytic</note>
    </ligand>
</feature>
<evidence type="ECO:0000256" key="1">
    <source>
        <dbReference type="ARBA" id="ARBA00023157"/>
    </source>
</evidence>
<feature type="binding site" evidence="2">
    <location>
        <position position="101"/>
    </location>
    <ligand>
        <name>Zn(2+)</name>
        <dbReference type="ChEBI" id="CHEBI:29105"/>
        <note>catalytic</note>
    </ligand>
</feature>
<dbReference type="OrthoDB" id="5862166at2759"/>
<dbReference type="GO" id="GO:0008270">
    <property type="term" value="F:zinc ion binding"/>
    <property type="evidence" value="ECO:0007669"/>
    <property type="project" value="UniProtKB-UniRule"/>
</dbReference>
<keyword evidence="1" id="KW-1015">Disulfide bond</keyword>
<keyword evidence="2 3" id="KW-0479">Metal-binding</keyword>
<evidence type="ECO:0000256" key="3">
    <source>
        <dbReference type="RuleBase" id="RU361183"/>
    </source>
</evidence>
<dbReference type="SMART" id="SM00235">
    <property type="entry name" value="ZnMc"/>
    <property type="match status" value="1"/>
</dbReference>
<feature type="active site" evidence="2">
    <location>
        <position position="98"/>
    </location>
</feature>
<dbReference type="PRINTS" id="PR00480">
    <property type="entry name" value="ASTACIN"/>
</dbReference>
<dbReference type="GO" id="GO:0004222">
    <property type="term" value="F:metalloendopeptidase activity"/>
    <property type="evidence" value="ECO:0007669"/>
    <property type="project" value="UniProtKB-UniRule"/>
</dbReference>
<keyword evidence="2 3" id="KW-0862">Zinc</keyword>
<keyword evidence="2 3" id="KW-0645">Protease</keyword>
<proteinExistence type="predicted"/>
<dbReference type="Pfam" id="PF01400">
    <property type="entry name" value="Astacin"/>
    <property type="match status" value="1"/>
</dbReference>
<keyword evidence="2 3" id="KW-0378">Hydrolase</keyword>
<dbReference type="PANTHER" id="PTHR10127:SF891">
    <property type="entry name" value="ZINC METALLOPROTEINASE NAS-29"/>
    <property type="match status" value="1"/>
</dbReference>
<dbReference type="SUPFAM" id="SSF55486">
    <property type="entry name" value="Metalloproteases ('zincins'), catalytic domain"/>
    <property type="match status" value="1"/>
</dbReference>